<dbReference type="InterPro" id="IPR048898">
    <property type="entry name" value="OB_NMD3"/>
</dbReference>
<evidence type="ECO:0000256" key="4">
    <source>
        <dbReference type="ARBA" id="ARBA00022448"/>
    </source>
</evidence>
<dbReference type="GO" id="GO:0000055">
    <property type="term" value="P:ribosomal large subunit export from nucleus"/>
    <property type="evidence" value="ECO:0007669"/>
    <property type="project" value="TreeGrafter"/>
</dbReference>
<protein>
    <recommendedName>
        <fullName evidence="3 8">60S ribosomal export protein NMD3</fullName>
    </recommendedName>
</protein>
<evidence type="ECO:0000259" key="11">
    <source>
        <dbReference type="Pfam" id="PF21193"/>
    </source>
</evidence>
<dbReference type="OrthoDB" id="203821at2759"/>
<keyword evidence="6 8" id="KW-0653">Protein transport</keyword>
<feature type="domain" description="60S ribosomal export protein NMD3 OB-fold" evidence="10">
    <location>
        <begin position="314"/>
        <end position="410"/>
    </location>
</feature>
<feature type="domain" description="Nmd3 N-terminal" evidence="9">
    <location>
        <begin position="19"/>
        <end position="247"/>
    </location>
</feature>
<gene>
    <name evidence="13" type="primary">Nmd3_1</name>
    <name evidence="12" type="synonym">Nmd3_0</name>
    <name evidence="12" type="ORF">FJT64_011793</name>
    <name evidence="13" type="ORF">FJT64_019684</name>
</gene>
<evidence type="ECO:0000259" key="9">
    <source>
        <dbReference type="Pfam" id="PF04981"/>
    </source>
</evidence>
<proteinExistence type="inferred from homology"/>
<dbReference type="GO" id="GO:0043023">
    <property type="term" value="F:ribosomal large subunit binding"/>
    <property type="evidence" value="ECO:0007669"/>
    <property type="project" value="InterPro"/>
</dbReference>
<dbReference type="AlphaFoldDB" id="A0A6A4X3Z9"/>
<evidence type="ECO:0000313" key="14">
    <source>
        <dbReference type="Proteomes" id="UP000440578"/>
    </source>
</evidence>
<keyword evidence="7 8" id="KW-0539">Nucleus</keyword>
<evidence type="ECO:0000256" key="7">
    <source>
        <dbReference type="ARBA" id="ARBA00023242"/>
    </source>
</evidence>
<dbReference type="InterPro" id="IPR039768">
    <property type="entry name" value="Nmd3"/>
</dbReference>
<keyword evidence="4 8" id="KW-0813">Transport</keyword>
<dbReference type="GO" id="GO:0005737">
    <property type="term" value="C:cytoplasm"/>
    <property type="evidence" value="ECO:0007669"/>
    <property type="project" value="UniProtKB-SubCell"/>
</dbReference>
<comment type="caution">
    <text evidence="13">The sequence shown here is derived from an EMBL/GenBank/DDBJ whole genome shotgun (WGS) entry which is preliminary data.</text>
</comment>
<dbReference type="Pfam" id="PF04981">
    <property type="entry name" value="NMD3"/>
    <property type="match status" value="1"/>
</dbReference>
<sequence>MEGDVAFVAADPTLSRILCCECGTPIEPNPTSMCVACLRTHVDITDGIPKQAVLYFCKSCERYLQPPDSWVKCALETRELLALCLKKLKGLSQVRLVDAAFVWTEPHSRRIKVKLTIQKEVMNGTILQQVFIVEFVVNTQMCGDCHRAEAKDFWKAQVQLRMKGQNKKTFYYLEQLILKHKMHEQTVNIKPVHEGLDFMFANEAQARKFVSFVESVVPCRTQTSKKLISHDVRNNTYNYKFTLSVELVPVCKDTVVCLPRRLAHQMGGIGQLCVVFRVANVVCLIDPSTGQVAEVSGGQYWRQPFGAVGGPRQLTEFVVMDCEVQRGGERRTFAGQGALSTRHQVADVWVVRSSQLGQEDAAIHTRSHLGHLLKPGDLVLGLDLKNSNVNNDHLEAMSEEKLPDVLLVKKVFADPAARHRRRRWKLKHLRDDAETGSQDRDYAEFLEDLEEDPSVRGNVNIYRDATKVAVDLDDEGGYEGPQVTLQEMLEDLQLGEDATGGEGADMME</sequence>
<dbReference type="Pfam" id="PF21192">
    <property type="entry name" value="OB_NMD3"/>
    <property type="match status" value="1"/>
</dbReference>
<accession>A0A6A4X3Z9</accession>
<evidence type="ECO:0000256" key="8">
    <source>
        <dbReference type="RuleBase" id="RU364108"/>
    </source>
</evidence>
<dbReference type="EMBL" id="VIIS01001989">
    <property type="protein sequence ID" value="KAF0290007.1"/>
    <property type="molecule type" value="Genomic_DNA"/>
</dbReference>
<dbReference type="InterPro" id="IPR007064">
    <property type="entry name" value="Nmd3_N"/>
</dbReference>
<comment type="subcellular location">
    <subcellularLocation>
        <location evidence="8">Cytoplasm</location>
    </subcellularLocation>
    <subcellularLocation>
        <location evidence="8">Nucleus</location>
    </subcellularLocation>
</comment>
<dbReference type="EMBL" id="VIIS01000429">
    <property type="protein sequence ID" value="KAF0309151.1"/>
    <property type="molecule type" value="Genomic_DNA"/>
</dbReference>
<evidence type="ECO:0000256" key="6">
    <source>
        <dbReference type="ARBA" id="ARBA00022927"/>
    </source>
</evidence>
<keyword evidence="14" id="KW-1185">Reference proteome</keyword>
<reference evidence="13 14" key="1">
    <citation type="submission" date="2019-07" db="EMBL/GenBank/DDBJ databases">
        <title>Draft genome assembly of a fouling barnacle, Amphibalanus amphitrite (Darwin, 1854): The first reference genome for Thecostraca.</title>
        <authorList>
            <person name="Kim W."/>
        </authorList>
    </citation>
    <scope>NUCLEOTIDE SEQUENCE [LARGE SCALE GENOMIC DNA]</scope>
    <source>
        <strain evidence="13">SNU_AA5</strain>
        <tissue evidence="13">Soma without cirri and trophi</tissue>
    </source>
</reference>
<evidence type="ECO:0000313" key="13">
    <source>
        <dbReference type="EMBL" id="KAF0309151.1"/>
    </source>
</evidence>
<keyword evidence="5 8" id="KW-0963">Cytoplasm</keyword>
<evidence type="ECO:0000256" key="5">
    <source>
        <dbReference type="ARBA" id="ARBA00022490"/>
    </source>
</evidence>
<dbReference type="InterPro" id="IPR048899">
    <property type="entry name" value="NMD_SH3"/>
</dbReference>
<evidence type="ECO:0000256" key="1">
    <source>
        <dbReference type="ARBA" id="ARBA00002269"/>
    </source>
</evidence>
<evidence type="ECO:0000313" key="12">
    <source>
        <dbReference type="EMBL" id="KAF0290007.1"/>
    </source>
</evidence>
<comment type="similarity">
    <text evidence="2 8">Belongs to the NMD3 family.</text>
</comment>
<dbReference type="GO" id="GO:0015031">
    <property type="term" value="P:protein transport"/>
    <property type="evidence" value="ECO:0007669"/>
    <property type="project" value="UniProtKB-KW"/>
</dbReference>
<organism evidence="13 14">
    <name type="scientific">Amphibalanus amphitrite</name>
    <name type="common">Striped barnacle</name>
    <name type="synonym">Balanus amphitrite</name>
    <dbReference type="NCBI Taxonomy" id="1232801"/>
    <lineage>
        <taxon>Eukaryota</taxon>
        <taxon>Metazoa</taxon>
        <taxon>Ecdysozoa</taxon>
        <taxon>Arthropoda</taxon>
        <taxon>Crustacea</taxon>
        <taxon>Multicrustacea</taxon>
        <taxon>Cirripedia</taxon>
        <taxon>Thoracica</taxon>
        <taxon>Thoracicalcarea</taxon>
        <taxon>Balanomorpha</taxon>
        <taxon>Balanoidea</taxon>
        <taxon>Balanidae</taxon>
        <taxon>Amphibalaninae</taxon>
        <taxon>Amphibalanus</taxon>
    </lineage>
</organism>
<evidence type="ECO:0000256" key="2">
    <source>
        <dbReference type="ARBA" id="ARBA00009794"/>
    </source>
</evidence>
<dbReference type="PANTHER" id="PTHR12746">
    <property type="entry name" value="NONSENSE-MEDIATED MRNA DECAY PROTEIN 3"/>
    <property type="match status" value="1"/>
</dbReference>
<dbReference type="GO" id="GO:0005634">
    <property type="term" value="C:nucleus"/>
    <property type="evidence" value="ECO:0007669"/>
    <property type="project" value="UniProtKB-SubCell"/>
</dbReference>
<evidence type="ECO:0000256" key="3">
    <source>
        <dbReference type="ARBA" id="ARBA00017035"/>
    </source>
</evidence>
<dbReference type="Proteomes" id="UP000440578">
    <property type="component" value="Unassembled WGS sequence"/>
</dbReference>
<feature type="domain" description="60S ribosomal export protein NMD3 SH3" evidence="11">
    <location>
        <begin position="250"/>
        <end position="296"/>
    </location>
</feature>
<dbReference type="PANTHER" id="PTHR12746:SF2">
    <property type="entry name" value="60S RIBOSOMAL EXPORT PROTEIN NMD3"/>
    <property type="match status" value="1"/>
</dbReference>
<comment type="function">
    <text evidence="1 8">Acts as an adapter for the XPO1/CRM1-mediated export of the 60S ribosomal subunit.</text>
</comment>
<dbReference type="Pfam" id="PF21193">
    <property type="entry name" value="NMD_SH3"/>
    <property type="match status" value="1"/>
</dbReference>
<evidence type="ECO:0000259" key="10">
    <source>
        <dbReference type="Pfam" id="PF21192"/>
    </source>
</evidence>
<name>A0A6A4X3Z9_AMPAM</name>